<evidence type="ECO:0000256" key="1">
    <source>
        <dbReference type="PROSITE-ProRule" id="PRU00023"/>
    </source>
</evidence>
<dbReference type="Proteomes" id="UP001187415">
    <property type="component" value="Unassembled WGS sequence"/>
</dbReference>
<dbReference type="PROSITE" id="PS50297">
    <property type="entry name" value="ANK_REP_REGION"/>
    <property type="match status" value="4"/>
</dbReference>
<feature type="repeat" description="ANK" evidence="1">
    <location>
        <begin position="219"/>
        <end position="251"/>
    </location>
</feature>
<name>A0AA88SZA7_CHASR</name>
<keyword evidence="3" id="KW-1185">Reference proteome</keyword>
<feature type="repeat" description="ANK" evidence="1">
    <location>
        <begin position="82"/>
        <end position="114"/>
    </location>
</feature>
<accession>A0AA88SZA7</accession>
<gene>
    <name evidence="2" type="ORF">Q5P01_005274</name>
</gene>
<dbReference type="InterPro" id="IPR036770">
    <property type="entry name" value="Ankyrin_rpt-contain_sf"/>
</dbReference>
<dbReference type="Gene3D" id="1.25.40.20">
    <property type="entry name" value="Ankyrin repeat-containing domain"/>
    <property type="match status" value="2"/>
</dbReference>
<evidence type="ECO:0000313" key="3">
    <source>
        <dbReference type="Proteomes" id="UP001187415"/>
    </source>
</evidence>
<proteinExistence type="predicted"/>
<dbReference type="PROSITE" id="PS50088">
    <property type="entry name" value="ANK_REPEAT"/>
    <property type="match status" value="5"/>
</dbReference>
<dbReference type="SMART" id="SM00248">
    <property type="entry name" value="ANK"/>
    <property type="match status" value="7"/>
</dbReference>
<keyword evidence="1" id="KW-0040">ANK repeat</keyword>
<dbReference type="InterPro" id="IPR002110">
    <property type="entry name" value="Ankyrin_rpt"/>
</dbReference>
<reference evidence="2" key="1">
    <citation type="submission" date="2023-07" db="EMBL/GenBank/DDBJ databases">
        <title>Chromosome-level Genome Assembly of Striped Snakehead (Channa striata).</title>
        <authorList>
            <person name="Liu H."/>
        </authorList>
    </citation>
    <scope>NUCLEOTIDE SEQUENCE</scope>
    <source>
        <strain evidence="2">Gz</strain>
        <tissue evidence="2">Muscle</tissue>
    </source>
</reference>
<dbReference type="InterPro" id="IPR052801">
    <property type="entry name" value="Ankyrin-EF-hand"/>
</dbReference>
<comment type="caution">
    <text evidence="2">The sequence shown here is derived from an EMBL/GenBank/DDBJ whole genome shotgun (WGS) entry which is preliminary data.</text>
</comment>
<dbReference type="EMBL" id="JAUPFM010000003">
    <property type="protein sequence ID" value="KAK2856539.1"/>
    <property type="molecule type" value="Genomic_DNA"/>
</dbReference>
<evidence type="ECO:0000313" key="2">
    <source>
        <dbReference type="EMBL" id="KAK2856539.1"/>
    </source>
</evidence>
<sequence>MSGRIAEGPLEVLQIYRLIKCISEEDKAFIEKMVKHGVENLINLCEPEDGKTVLHAAVLTNNLDLVSFLLSKGAHPNTQDKEGRTPVMLAAELGNDRIVALLAQSNANMSLQDVEGKGVLFYCIYPTKRHIRCLQWALKYRADANNVSAEGSHVFQLMCQKAQECTPMCRIMLDAGADPNATNQKSGITALMEAARTGSVPLVRAILSRGGNPNALDQQRFTAVHFAAMGGFFEVIQVLSAYSADMDVINCDECTPLHYAAASGNANCCKFLAQRGCNPKVKNREGLLPRQIAKDAGHKAAATELRKAERLNRDGGKSVGPMSEVWALKLHDWSNECETELRQAFGNQSDTVTTEMFLSVLEALRAPVNLEQLQIIIAAHQKGKQGSLSINDFIKGVKYVKKAIPSLCL</sequence>
<protein>
    <submittedName>
        <fullName evidence="2">Uncharacterized protein</fullName>
    </submittedName>
</protein>
<dbReference type="PANTHER" id="PTHR24127:SF1">
    <property type="entry name" value="ANKYRIN REPEAT AND EF-HAND DOMAIN-CONTAINING PROTEIN 1"/>
    <property type="match status" value="1"/>
</dbReference>
<dbReference type="InterPro" id="IPR011992">
    <property type="entry name" value="EF-hand-dom_pair"/>
</dbReference>
<dbReference type="Pfam" id="PF12796">
    <property type="entry name" value="Ank_2"/>
    <property type="match status" value="2"/>
</dbReference>
<feature type="repeat" description="ANK" evidence="1">
    <location>
        <begin position="49"/>
        <end position="81"/>
    </location>
</feature>
<dbReference type="SUPFAM" id="SSF48403">
    <property type="entry name" value="Ankyrin repeat"/>
    <property type="match status" value="1"/>
</dbReference>
<dbReference type="AlphaFoldDB" id="A0AA88SZA7"/>
<organism evidence="2 3">
    <name type="scientific">Channa striata</name>
    <name type="common">Snakehead murrel</name>
    <name type="synonym">Ophicephalus striatus</name>
    <dbReference type="NCBI Taxonomy" id="64152"/>
    <lineage>
        <taxon>Eukaryota</taxon>
        <taxon>Metazoa</taxon>
        <taxon>Chordata</taxon>
        <taxon>Craniata</taxon>
        <taxon>Vertebrata</taxon>
        <taxon>Euteleostomi</taxon>
        <taxon>Actinopterygii</taxon>
        <taxon>Neopterygii</taxon>
        <taxon>Teleostei</taxon>
        <taxon>Neoteleostei</taxon>
        <taxon>Acanthomorphata</taxon>
        <taxon>Anabantaria</taxon>
        <taxon>Anabantiformes</taxon>
        <taxon>Channoidei</taxon>
        <taxon>Channidae</taxon>
        <taxon>Channa</taxon>
    </lineage>
</organism>
<dbReference type="PANTHER" id="PTHR24127">
    <property type="entry name" value="ANKYRIN REPEAT AND EF-HAND DOMAIN-CONTAINING PROTEIN 1"/>
    <property type="match status" value="1"/>
</dbReference>
<feature type="repeat" description="ANK" evidence="1">
    <location>
        <begin position="186"/>
        <end position="218"/>
    </location>
</feature>
<dbReference type="SUPFAM" id="SSF47473">
    <property type="entry name" value="EF-hand"/>
    <property type="match status" value="1"/>
</dbReference>
<feature type="repeat" description="ANK" evidence="1">
    <location>
        <begin position="252"/>
        <end position="284"/>
    </location>
</feature>